<keyword evidence="4" id="KW-1185">Reference proteome</keyword>
<evidence type="ECO:0000313" key="4">
    <source>
        <dbReference type="Proteomes" id="UP000295281"/>
    </source>
</evidence>
<feature type="transmembrane region" description="Helical" evidence="2">
    <location>
        <begin position="52"/>
        <end position="72"/>
    </location>
</feature>
<organism evidence="3 4">
    <name type="scientific">Actinorugispora endophytica</name>
    <dbReference type="NCBI Taxonomy" id="1605990"/>
    <lineage>
        <taxon>Bacteria</taxon>
        <taxon>Bacillati</taxon>
        <taxon>Actinomycetota</taxon>
        <taxon>Actinomycetes</taxon>
        <taxon>Streptosporangiales</taxon>
        <taxon>Nocardiopsidaceae</taxon>
        <taxon>Actinorugispora</taxon>
    </lineage>
</organism>
<sequence length="296" mass="32150">MSEPPRPDPVLDPDLPAQDRALLRADPDALIPARAPTPAEPEAVWRFPLARWLLEHPVAASVTTVVVLLAGARLLSRVLLLVLPVLAAVFVVALLATARRDKEPPARAAARRHHGRYVTAADLDDDAARLLARAQRAATAVRAARVVRSGHIDAVDNTVVLEHQLWETATTLRRISDLRARAVPTPDASDDIAELLARRRRVLEAARESAAARVTALEDYAERVAEAERTLERATALHRLLAEQEELTDLLAATAADEHAVRHLAELTERAATAQEGLRRAAREAGEAARRLPGTG</sequence>
<accession>A0A4R6UBX1</accession>
<gene>
    <name evidence="3" type="ORF">EV190_1377</name>
</gene>
<feature type="region of interest" description="Disordered" evidence="1">
    <location>
        <begin position="275"/>
        <end position="296"/>
    </location>
</feature>
<reference evidence="3 4" key="1">
    <citation type="submission" date="2019-03" db="EMBL/GenBank/DDBJ databases">
        <title>Genomic Encyclopedia of Type Strains, Phase IV (KMG-IV): sequencing the most valuable type-strain genomes for metagenomic binning, comparative biology and taxonomic classification.</title>
        <authorList>
            <person name="Goeker M."/>
        </authorList>
    </citation>
    <scope>NUCLEOTIDE SEQUENCE [LARGE SCALE GENOMIC DNA]</scope>
    <source>
        <strain evidence="3 4">DSM 46770</strain>
    </source>
</reference>
<feature type="transmembrane region" description="Helical" evidence="2">
    <location>
        <begin position="78"/>
        <end position="98"/>
    </location>
</feature>
<keyword evidence="2" id="KW-1133">Transmembrane helix</keyword>
<dbReference type="RefSeq" id="WP_166655529.1">
    <property type="nucleotide sequence ID" value="NZ_SNYN01000037.1"/>
</dbReference>
<name>A0A4R6UBX1_9ACTN</name>
<evidence type="ECO:0000256" key="1">
    <source>
        <dbReference type="SAM" id="MobiDB-lite"/>
    </source>
</evidence>
<proteinExistence type="predicted"/>
<dbReference type="EMBL" id="SNYN01000037">
    <property type="protein sequence ID" value="TDQ44170.1"/>
    <property type="molecule type" value="Genomic_DNA"/>
</dbReference>
<protein>
    <submittedName>
        <fullName evidence="3">Uncharacterized protein</fullName>
    </submittedName>
</protein>
<feature type="compositionally biased region" description="Basic and acidic residues" evidence="1">
    <location>
        <begin position="277"/>
        <end position="290"/>
    </location>
</feature>
<comment type="caution">
    <text evidence="3">The sequence shown here is derived from an EMBL/GenBank/DDBJ whole genome shotgun (WGS) entry which is preliminary data.</text>
</comment>
<evidence type="ECO:0000256" key="2">
    <source>
        <dbReference type="SAM" id="Phobius"/>
    </source>
</evidence>
<keyword evidence="2" id="KW-0472">Membrane</keyword>
<dbReference type="Proteomes" id="UP000295281">
    <property type="component" value="Unassembled WGS sequence"/>
</dbReference>
<dbReference type="AlphaFoldDB" id="A0A4R6UBX1"/>
<evidence type="ECO:0000313" key="3">
    <source>
        <dbReference type="EMBL" id="TDQ44170.1"/>
    </source>
</evidence>
<keyword evidence="2" id="KW-0812">Transmembrane</keyword>